<keyword evidence="2" id="KW-0472">Membrane</keyword>
<gene>
    <name evidence="3" type="ORF">SAMN04488054_11276</name>
</gene>
<organism evidence="3 4">
    <name type="scientific">Salibacterium qingdaonense</name>
    <dbReference type="NCBI Taxonomy" id="266892"/>
    <lineage>
        <taxon>Bacteria</taxon>
        <taxon>Bacillati</taxon>
        <taxon>Bacillota</taxon>
        <taxon>Bacilli</taxon>
        <taxon>Bacillales</taxon>
        <taxon>Bacillaceae</taxon>
    </lineage>
</organism>
<evidence type="ECO:0000256" key="1">
    <source>
        <dbReference type="SAM" id="MobiDB-lite"/>
    </source>
</evidence>
<feature type="compositionally biased region" description="Gly residues" evidence="1">
    <location>
        <begin position="59"/>
        <end position="68"/>
    </location>
</feature>
<keyword evidence="2" id="KW-0812">Transmembrane</keyword>
<accession>A0A1I4MM30</accession>
<keyword evidence="2" id="KW-1133">Transmembrane helix</keyword>
<evidence type="ECO:0000313" key="3">
    <source>
        <dbReference type="EMBL" id="SFM04288.1"/>
    </source>
</evidence>
<dbReference type="EMBL" id="FOTY01000012">
    <property type="protein sequence ID" value="SFM04288.1"/>
    <property type="molecule type" value="Genomic_DNA"/>
</dbReference>
<dbReference type="AlphaFoldDB" id="A0A1I4MM30"/>
<dbReference type="RefSeq" id="WP_090927038.1">
    <property type="nucleotide sequence ID" value="NZ_FOTY01000012.1"/>
</dbReference>
<name>A0A1I4MM30_9BACI</name>
<reference evidence="3 4" key="1">
    <citation type="submission" date="2016-10" db="EMBL/GenBank/DDBJ databases">
        <authorList>
            <person name="de Groot N.N."/>
        </authorList>
    </citation>
    <scope>NUCLEOTIDE SEQUENCE [LARGE SCALE GENOMIC DNA]</scope>
    <source>
        <strain evidence="3 4">CGMCC 1.6134</strain>
    </source>
</reference>
<feature type="transmembrane region" description="Helical" evidence="2">
    <location>
        <begin position="6"/>
        <end position="22"/>
    </location>
</feature>
<feature type="compositionally biased region" description="Basic and acidic residues" evidence="1">
    <location>
        <begin position="39"/>
        <end position="51"/>
    </location>
</feature>
<feature type="region of interest" description="Disordered" evidence="1">
    <location>
        <begin position="29"/>
        <end position="68"/>
    </location>
</feature>
<sequence length="68" mass="7640">MVSDMLWIAAAILIIAGMFYMDRRRQKNKTEFDQGEYTEEQKAVEREEEKAKSRRNGPPGAGGMGGGM</sequence>
<dbReference type="Proteomes" id="UP000199668">
    <property type="component" value="Unassembled WGS sequence"/>
</dbReference>
<evidence type="ECO:0000256" key="2">
    <source>
        <dbReference type="SAM" id="Phobius"/>
    </source>
</evidence>
<keyword evidence="4" id="KW-1185">Reference proteome</keyword>
<proteinExistence type="predicted"/>
<protein>
    <submittedName>
        <fullName evidence="3">Uncharacterized protein</fullName>
    </submittedName>
</protein>
<evidence type="ECO:0000313" key="4">
    <source>
        <dbReference type="Proteomes" id="UP000199668"/>
    </source>
</evidence>